<sequence>MRIDYHSHFIERAHFGPKFTRDWDEQCGLGAWPEVSAEDFERAMEPFDKVLVFGITAHAMGVHTPHEHVARLVARNPAKYIGFMALDPSRPDAIREMERGVHEFGFRGIKLYPIMSVYNLTDPAFHPFFRRAVELGLPVMMHMGASPVSQGPLKYSLPLLVDDLAIAFPELRVIIAHLGHPWQRETALVIRKHAHVYADISGLWHRPWQGYEAMIVCLEWGVTHKLLFGSDYPLWEPSTAIASLRRLNEQVQGTPLPQIPGEVIEEILERDVLSELGIIA</sequence>
<dbReference type="Pfam" id="PF04909">
    <property type="entry name" value="Amidohydro_2"/>
    <property type="match status" value="1"/>
</dbReference>
<dbReference type="AlphaFoldDB" id="A0AAU7C9F9"/>
<reference evidence="3" key="1">
    <citation type="submission" date="2024-05" db="EMBL/GenBank/DDBJ databases">
        <title>Planctomycetes of the genus Singulisphaera possess chitinolytic capabilities.</title>
        <authorList>
            <person name="Ivanova A."/>
        </authorList>
    </citation>
    <scope>NUCLEOTIDE SEQUENCE</scope>
    <source>
        <strain evidence="3">Ch08T</strain>
    </source>
</reference>
<dbReference type="EMBL" id="CP155447">
    <property type="protein sequence ID" value="XBH01765.1"/>
    <property type="molecule type" value="Genomic_DNA"/>
</dbReference>
<dbReference type="PANTHER" id="PTHR21240:SF19">
    <property type="entry name" value="CATALYTIC_ HYDROLASE"/>
    <property type="match status" value="1"/>
</dbReference>
<accession>A0AAU7C9F9</accession>
<dbReference type="GO" id="GO:0016787">
    <property type="term" value="F:hydrolase activity"/>
    <property type="evidence" value="ECO:0007669"/>
    <property type="project" value="InterPro"/>
</dbReference>
<dbReference type="SUPFAM" id="SSF51556">
    <property type="entry name" value="Metallo-dependent hydrolases"/>
    <property type="match status" value="1"/>
</dbReference>
<dbReference type="Gene3D" id="3.20.20.140">
    <property type="entry name" value="Metal-dependent hydrolases"/>
    <property type="match status" value="1"/>
</dbReference>
<dbReference type="InterPro" id="IPR006680">
    <property type="entry name" value="Amidohydro-rel"/>
</dbReference>
<dbReference type="PANTHER" id="PTHR21240">
    <property type="entry name" value="2-AMINO-3-CARBOXYLMUCONATE-6-SEMIALDEHYDE DECARBOXYLASE"/>
    <property type="match status" value="1"/>
</dbReference>
<feature type="domain" description="Amidohydrolase-related" evidence="2">
    <location>
        <begin position="3"/>
        <end position="242"/>
    </location>
</feature>
<dbReference type="InterPro" id="IPR032465">
    <property type="entry name" value="ACMSD"/>
</dbReference>
<proteinExistence type="predicted"/>
<keyword evidence="1" id="KW-0456">Lyase</keyword>
<name>A0AAU7C9F9_9BACT</name>
<dbReference type="GO" id="GO:0016831">
    <property type="term" value="F:carboxy-lyase activity"/>
    <property type="evidence" value="ECO:0007669"/>
    <property type="project" value="InterPro"/>
</dbReference>
<evidence type="ECO:0000259" key="2">
    <source>
        <dbReference type="Pfam" id="PF04909"/>
    </source>
</evidence>
<gene>
    <name evidence="3" type="ORF">V5E97_25895</name>
</gene>
<dbReference type="CDD" id="cd01292">
    <property type="entry name" value="metallo-dependent_hydrolases"/>
    <property type="match status" value="1"/>
</dbReference>
<organism evidence="3">
    <name type="scientific">Singulisphaera sp. Ch08</name>
    <dbReference type="NCBI Taxonomy" id="3120278"/>
    <lineage>
        <taxon>Bacteria</taxon>
        <taxon>Pseudomonadati</taxon>
        <taxon>Planctomycetota</taxon>
        <taxon>Planctomycetia</taxon>
        <taxon>Isosphaerales</taxon>
        <taxon>Isosphaeraceae</taxon>
        <taxon>Singulisphaera</taxon>
    </lineage>
</organism>
<protein>
    <submittedName>
        <fullName evidence="3">Amidohydrolase family protein</fullName>
    </submittedName>
</protein>
<evidence type="ECO:0000256" key="1">
    <source>
        <dbReference type="ARBA" id="ARBA00023239"/>
    </source>
</evidence>
<dbReference type="RefSeq" id="WP_406694510.1">
    <property type="nucleotide sequence ID" value="NZ_CP155447.1"/>
</dbReference>
<dbReference type="InterPro" id="IPR032466">
    <property type="entry name" value="Metal_Hydrolase"/>
</dbReference>
<evidence type="ECO:0000313" key="3">
    <source>
        <dbReference type="EMBL" id="XBH01765.1"/>
    </source>
</evidence>